<feature type="compositionally biased region" description="Polar residues" evidence="8">
    <location>
        <begin position="244"/>
        <end position="262"/>
    </location>
</feature>
<dbReference type="InterPro" id="IPR051615">
    <property type="entry name" value="Transcr_Regulatory_Elem"/>
</dbReference>
<name>Q2H5E8_CHAGB</name>
<dbReference type="CDD" id="cd00067">
    <property type="entry name" value="GAL4"/>
    <property type="match status" value="1"/>
</dbReference>
<dbReference type="eggNOG" id="ENOG502QR1M">
    <property type="taxonomic scope" value="Eukaryota"/>
</dbReference>
<dbReference type="RefSeq" id="XP_001222212.1">
    <property type="nucleotide sequence ID" value="XM_001222211.1"/>
</dbReference>
<dbReference type="InParanoid" id="Q2H5E8"/>
<evidence type="ECO:0000256" key="2">
    <source>
        <dbReference type="ARBA" id="ARBA00022723"/>
    </source>
</evidence>
<dbReference type="GeneID" id="4390335"/>
<dbReference type="OrthoDB" id="2123952at2759"/>
<gene>
    <name evidence="10" type="ORF">CHGG_06117</name>
</gene>
<accession>Q2H5E8</accession>
<dbReference type="GO" id="GO:0008270">
    <property type="term" value="F:zinc ion binding"/>
    <property type="evidence" value="ECO:0007669"/>
    <property type="project" value="InterPro"/>
</dbReference>
<dbReference type="Pfam" id="PF00172">
    <property type="entry name" value="Zn_clus"/>
    <property type="match status" value="1"/>
</dbReference>
<keyword evidence="4" id="KW-0805">Transcription regulation</keyword>
<dbReference type="EMBL" id="CH408031">
    <property type="protein sequence ID" value="EAQ89498.1"/>
    <property type="molecule type" value="Genomic_DNA"/>
</dbReference>
<evidence type="ECO:0000256" key="1">
    <source>
        <dbReference type="ARBA" id="ARBA00004123"/>
    </source>
</evidence>
<dbReference type="STRING" id="306901.Q2H5E8"/>
<evidence type="ECO:0000313" key="10">
    <source>
        <dbReference type="EMBL" id="EAQ89498.1"/>
    </source>
</evidence>
<dbReference type="FunCoup" id="Q2H5E8">
    <property type="interactions" value="169"/>
</dbReference>
<evidence type="ECO:0000256" key="5">
    <source>
        <dbReference type="ARBA" id="ARBA00023125"/>
    </source>
</evidence>
<dbReference type="GO" id="GO:0003677">
    <property type="term" value="F:DNA binding"/>
    <property type="evidence" value="ECO:0007669"/>
    <property type="project" value="UniProtKB-KW"/>
</dbReference>
<dbReference type="Proteomes" id="UP000001056">
    <property type="component" value="Unassembled WGS sequence"/>
</dbReference>
<evidence type="ECO:0000256" key="6">
    <source>
        <dbReference type="ARBA" id="ARBA00023163"/>
    </source>
</evidence>
<dbReference type="InterPro" id="IPR036864">
    <property type="entry name" value="Zn2-C6_fun-type_DNA-bd_sf"/>
</dbReference>
<feature type="region of interest" description="Disordered" evidence="8">
    <location>
        <begin position="171"/>
        <end position="294"/>
    </location>
</feature>
<dbReference type="GO" id="GO:0000981">
    <property type="term" value="F:DNA-binding transcription factor activity, RNA polymerase II-specific"/>
    <property type="evidence" value="ECO:0007669"/>
    <property type="project" value="InterPro"/>
</dbReference>
<dbReference type="InterPro" id="IPR007219">
    <property type="entry name" value="XnlR_reg_dom"/>
</dbReference>
<keyword evidence="11" id="KW-1185">Reference proteome</keyword>
<dbReference type="PROSITE" id="PS00463">
    <property type="entry name" value="ZN2_CY6_FUNGAL_1"/>
    <property type="match status" value="1"/>
</dbReference>
<dbReference type="SUPFAM" id="SSF57701">
    <property type="entry name" value="Zn2/Cys6 DNA-binding domain"/>
    <property type="match status" value="1"/>
</dbReference>
<keyword evidence="2" id="KW-0479">Metal-binding</keyword>
<sequence length="869" mass="95437">MDPMDEDGPGGNTPPPGSTSSGNNTALSPGTSVAPTGSTAAPNASKRKRGLGVVTANACNECRKKRAKCDGRTPCGRCQGQKDVKCVYEIPVRQSKENLRHEIEQLRRQQRNNEQVIAGLVRPDLWEEVLARLRSGQSVESISDWLGGAMPSGDGALPSISRLLNQGSAAPPIRPGYNSPAAPSSYAPLLPGPSGLSPILGHQQQQQQQQQPQQPQQQQQQQQPQQHRIRSDTDHHQSPWGGHFSNQSNPTPTGSHPDTANWNPEVVRTAQSRVGSWVESQGDDSQSQRGRGYGDILLPDVPEMQVPPGTWTTITSDPGLVQHLLALYFCWEYPTFASLSKEHFLKDFMEGRPRFCSSILVNALLALGCRFSSQPNTRSNPDDPHTSGDHFFKECQRLYYQEQNHHKLTTIQALGIMSIREASCGRDSESWYYAGQSIRLAIEMGLHRLQDDGKDDDESAVQAATFWGAFALDHAWSLATGSLPQCSCFPRLPPKPTIIDDIEASVWIPYTDDGKHAPFQMPLLPELSGSPGAPLQRSCEQPSNVRSVYKCFCELSELVHQSLYILHSPGRPLTSRDLLTIYTQYLNWYDKIPEVLRLGHNFTPAVLFAHMYYHFAILLLFRPLIKLRIIGSSISPRDVCSQAADAITGLLRSYAQLYTLRRTPSFVPYFVLTSSIMHLAIAAAGASSRSAKSGEAAQSGQGTRGAAALNPHVIDALSRGIADLTEMAPCHHFAEQALNILTFLAKKWNIDVEIKTTIGDEPREVTLAEIDKSTRPVTTSLNLFAPNFLESDFNSTWGSGTASGLGADSRPGSRPTHAADLADALENPLFWPFPMQGRPMLPHGEGAERGWVRVVLRTSDEQTAMSQVN</sequence>
<reference evidence="11" key="1">
    <citation type="journal article" date="2015" name="Genome Announc.">
        <title>Draft genome sequence of the cellulolytic fungus Chaetomium globosum.</title>
        <authorList>
            <person name="Cuomo C.A."/>
            <person name="Untereiner W.A."/>
            <person name="Ma L.-J."/>
            <person name="Grabherr M."/>
            <person name="Birren B.W."/>
        </authorList>
    </citation>
    <scope>NUCLEOTIDE SEQUENCE [LARGE SCALE GENOMIC DNA]</scope>
    <source>
        <strain evidence="11">ATCC 6205 / CBS 148.51 / DSM 1962 / NBRC 6347 / NRRL 1970</strain>
    </source>
</reference>
<protein>
    <recommendedName>
        <fullName evidence="9">Zn(2)-C6 fungal-type domain-containing protein</fullName>
    </recommendedName>
</protein>
<dbReference type="SMART" id="SM00066">
    <property type="entry name" value="GAL4"/>
    <property type="match status" value="1"/>
</dbReference>
<evidence type="ECO:0000256" key="4">
    <source>
        <dbReference type="ARBA" id="ARBA00023015"/>
    </source>
</evidence>
<dbReference type="PANTHER" id="PTHR31313:SF4">
    <property type="entry name" value="CONIDIAL DEVELOPMENT PROTEIN FLUFFY"/>
    <property type="match status" value="1"/>
</dbReference>
<evidence type="ECO:0000259" key="9">
    <source>
        <dbReference type="PROSITE" id="PS50048"/>
    </source>
</evidence>
<keyword evidence="3" id="KW-0862">Zinc</keyword>
<feature type="compositionally biased region" description="Polar residues" evidence="8">
    <location>
        <begin position="26"/>
        <end position="42"/>
    </location>
</feature>
<comment type="subcellular location">
    <subcellularLocation>
        <location evidence="1">Nucleus</location>
    </subcellularLocation>
</comment>
<dbReference type="SMART" id="SM00906">
    <property type="entry name" value="Fungal_trans"/>
    <property type="match status" value="1"/>
</dbReference>
<dbReference type="HOGENOM" id="CLU_007003_0_2_1"/>
<dbReference type="PANTHER" id="PTHR31313">
    <property type="entry name" value="TY1 ENHANCER ACTIVATOR"/>
    <property type="match status" value="1"/>
</dbReference>
<feature type="domain" description="Zn(2)-C6 fungal-type" evidence="9">
    <location>
        <begin position="58"/>
        <end position="88"/>
    </location>
</feature>
<evidence type="ECO:0000256" key="7">
    <source>
        <dbReference type="ARBA" id="ARBA00023242"/>
    </source>
</evidence>
<dbReference type="VEuPathDB" id="FungiDB:CHGG_06117"/>
<dbReference type="OMA" id="WNIEVNV"/>
<feature type="compositionally biased region" description="Low complexity" evidence="8">
    <location>
        <begin position="175"/>
        <end position="226"/>
    </location>
</feature>
<dbReference type="CDD" id="cd12148">
    <property type="entry name" value="fungal_TF_MHR"/>
    <property type="match status" value="1"/>
</dbReference>
<dbReference type="PROSITE" id="PS50048">
    <property type="entry name" value="ZN2_CY6_FUNGAL_2"/>
    <property type="match status" value="1"/>
</dbReference>
<dbReference type="Pfam" id="PF04082">
    <property type="entry name" value="Fungal_trans"/>
    <property type="match status" value="1"/>
</dbReference>
<keyword evidence="5" id="KW-0238">DNA-binding</keyword>
<feature type="region of interest" description="Disordered" evidence="8">
    <location>
        <begin position="1"/>
        <end position="50"/>
    </location>
</feature>
<dbReference type="AlphaFoldDB" id="Q2H5E8"/>
<evidence type="ECO:0000256" key="3">
    <source>
        <dbReference type="ARBA" id="ARBA00022833"/>
    </source>
</evidence>
<dbReference type="GO" id="GO:0005634">
    <property type="term" value="C:nucleus"/>
    <property type="evidence" value="ECO:0007669"/>
    <property type="project" value="UniProtKB-SubCell"/>
</dbReference>
<keyword evidence="7" id="KW-0539">Nucleus</keyword>
<keyword evidence="6" id="KW-0804">Transcription</keyword>
<dbReference type="Gene3D" id="4.10.240.10">
    <property type="entry name" value="Zn(2)-C6 fungal-type DNA-binding domain"/>
    <property type="match status" value="1"/>
</dbReference>
<dbReference type="InterPro" id="IPR001138">
    <property type="entry name" value="Zn2Cys6_DnaBD"/>
</dbReference>
<organism evidence="10 11">
    <name type="scientific">Chaetomium globosum (strain ATCC 6205 / CBS 148.51 / DSM 1962 / NBRC 6347 / NRRL 1970)</name>
    <name type="common">Soil fungus</name>
    <dbReference type="NCBI Taxonomy" id="306901"/>
    <lineage>
        <taxon>Eukaryota</taxon>
        <taxon>Fungi</taxon>
        <taxon>Dikarya</taxon>
        <taxon>Ascomycota</taxon>
        <taxon>Pezizomycotina</taxon>
        <taxon>Sordariomycetes</taxon>
        <taxon>Sordariomycetidae</taxon>
        <taxon>Sordariales</taxon>
        <taxon>Chaetomiaceae</taxon>
        <taxon>Chaetomium</taxon>
    </lineage>
</organism>
<evidence type="ECO:0000313" key="11">
    <source>
        <dbReference type="Proteomes" id="UP000001056"/>
    </source>
</evidence>
<proteinExistence type="predicted"/>
<dbReference type="GO" id="GO:0006351">
    <property type="term" value="P:DNA-templated transcription"/>
    <property type="evidence" value="ECO:0007669"/>
    <property type="project" value="InterPro"/>
</dbReference>
<evidence type="ECO:0000256" key="8">
    <source>
        <dbReference type="SAM" id="MobiDB-lite"/>
    </source>
</evidence>